<organism evidence="3 4">
    <name type="scientific">Clostridium fungisolvens</name>
    <dbReference type="NCBI Taxonomy" id="1604897"/>
    <lineage>
        <taxon>Bacteria</taxon>
        <taxon>Bacillati</taxon>
        <taxon>Bacillota</taxon>
        <taxon>Clostridia</taxon>
        <taxon>Eubacteriales</taxon>
        <taxon>Clostridiaceae</taxon>
        <taxon>Clostridium</taxon>
    </lineage>
</organism>
<dbReference type="CDD" id="cd02440">
    <property type="entry name" value="AdoMet_MTases"/>
    <property type="match status" value="1"/>
</dbReference>
<proteinExistence type="predicted"/>
<dbReference type="PANTHER" id="PTHR43861">
    <property type="entry name" value="TRANS-ACONITATE 2-METHYLTRANSFERASE-RELATED"/>
    <property type="match status" value="1"/>
</dbReference>
<keyword evidence="4" id="KW-1185">Reference proteome</keyword>
<feature type="domain" description="Methyltransferase" evidence="2">
    <location>
        <begin position="65"/>
        <end position="156"/>
    </location>
</feature>
<evidence type="ECO:0000313" key="4">
    <source>
        <dbReference type="Proteomes" id="UP000580568"/>
    </source>
</evidence>
<dbReference type="Gene3D" id="3.40.50.150">
    <property type="entry name" value="Vaccinia Virus protein VP39"/>
    <property type="match status" value="1"/>
</dbReference>
<evidence type="ECO:0000313" key="3">
    <source>
        <dbReference type="EMBL" id="GFP77009.1"/>
    </source>
</evidence>
<protein>
    <submittedName>
        <fullName evidence="3">Thiopurine S-methyltransferase</fullName>
    </submittedName>
</protein>
<accession>A0A6V8SIF3</accession>
<keyword evidence="1 3" id="KW-0808">Transferase</keyword>
<keyword evidence="3" id="KW-0489">Methyltransferase</keyword>
<dbReference type="GO" id="GO:0032259">
    <property type="term" value="P:methylation"/>
    <property type="evidence" value="ECO:0007669"/>
    <property type="project" value="UniProtKB-KW"/>
</dbReference>
<name>A0A6V8SIF3_9CLOT</name>
<comment type="caution">
    <text evidence="3">The sequence shown here is derived from an EMBL/GenBank/DDBJ whole genome shotgun (WGS) entry which is preliminary data.</text>
</comment>
<dbReference type="GO" id="GO:0008168">
    <property type="term" value="F:methyltransferase activity"/>
    <property type="evidence" value="ECO:0007669"/>
    <property type="project" value="UniProtKB-KW"/>
</dbReference>
<evidence type="ECO:0000256" key="1">
    <source>
        <dbReference type="ARBA" id="ARBA00022679"/>
    </source>
</evidence>
<dbReference type="Proteomes" id="UP000580568">
    <property type="component" value="Unassembled WGS sequence"/>
</dbReference>
<evidence type="ECO:0000259" key="2">
    <source>
        <dbReference type="Pfam" id="PF13649"/>
    </source>
</evidence>
<dbReference type="EMBL" id="BLZR01000001">
    <property type="protein sequence ID" value="GFP77009.1"/>
    <property type="molecule type" value="Genomic_DNA"/>
</dbReference>
<reference evidence="3 4" key="1">
    <citation type="submission" date="2020-07" db="EMBL/GenBank/DDBJ databases">
        <title>A new beta-1,3-glucan-decomposing anaerobic bacterium isolated from anoxic soil subjected to biological soil disinfestation.</title>
        <authorList>
            <person name="Ueki A."/>
            <person name="Tonouchi A."/>
        </authorList>
    </citation>
    <scope>NUCLEOTIDE SEQUENCE [LARGE SCALE GENOMIC DNA]</scope>
    <source>
        <strain evidence="3 4">TW1</strain>
    </source>
</reference>
<dbReference type="Pfam" id="PF13649">
    <property type="entry name" value="Methyltransf_25"/>
    <property type="match status" value="1"/>
</dbReference>
<dbReference type="InterPro" id="IPR029063">
    <property type="entry name" value="SAM-dependent_MTases_sf"/>
</dbReference>
<dbReference type="InterPro" id="IPR041698">
    <property type="entry name" value="Methyltransf_25"/>
</dbReference>
<dbReference type="RefSeq" id="WP_183278405.1">
    <property type="nucleotide sequence ID" value="NZ_BLZR01000001.1"/>
</dbReference>
<dbReference type="SUPFAM" id="SSF53335">
    <property type="entry name" value="S-adenosyl-L-methionine-dependent methyltransferases"/>
    <property type="match status" value="1"/>
</dbReference>
<dbReference type="AlphaFoldDB" id="A0A6V8SIF3"/>
<gene>
    <name evidence="3" type="ORF">bsdtw1_03122</name>
</gene>
<sequence>MTNQDILNVEDVFNMLDSKLADQATQWNSFYSQRWAKAPFIVHPDLPDENLKRYFSSGVIAPKTVLELGCGEGRNAVYMAKLGSEITAVDLSESAIANARIFAENNNCSINFICKSIFELDSKEYDFIYDSGCFHHLPPHRRISYVELLRNSLKQGSYFGLTCFAWGEECADEVTDWEYYEKHRVGVAFTKEKLEQIFCKDFEVVEIKKYEEGIEGTLQGLGFMWTALFKKK</sequence>